<dbReference type="SMART" id="SM00228">
    <property type="entry name" value="PDZ"/>
    <property type="match status" value="1"/>
</dbReference>
<feature type="domain" description="SEC7" evidence="3">
    <location>
        <begin position="77"/>
        <end position="254"/>
    </location>
</feature>
<name>A0A6A4VDT0_AMPAM</name>
<evidence type="ECO:0000259" key="2">
    <source>
        <dbReference type="PROSITE" id="PS50106"/>
    </source>
</evidence>
<dbReference type="InterPro" id="IPR036034">
    <property type="entry name" value="PDZ_sf"/>
</dbReference>
<dbReference type="PROSITE" id="PS50003">
    <property type="entry name" value="PH_DOMAIN"/>
    <property type="match status" value="1"/>
</dbReference>
<dbReference type="PROSITE" id="PS50190">
    <property type="entry name" value="SEC7"/>
    <property type="match status" value="1"/>
</dbReference>
<keyword evidence="5" id="KW-1185">Reference proteome</keyword>
<dbReference type="CDD" id="cd13295">
    <property type="entry name" value="PH_EFA6"/>
    <property type="match status" value="1"/>
</dbReference>
<protein>
    <submittedName>
        <fullName evidence="4">PH and SEC7 domain-containing protein 4</fullName>
    </submittedName>
</protein>
<evidence type="ECO:0000259" key="1">
    <source>
        <dbReference type="PROSITE" id="PS50003"/>
    </source>
</evidence>
<dbReference type="CDD" id="cd00171">
    <property type="entry name" value="Sec7"/>
    <property type="match status" value="1"/>
</dbReference>
<dbReference type="Gene3D" id="1.10.1000.11">
    <property type="entry name" value="Arf Nucleotide-binding Site Opener,domain 2"/>
    <property type="match status" value="1"/>
</dbReference>
<dbReference type="InterPro" id="IPR000904">
    <property type="entry name" value="Sec7_dom"/>
</dbReference>
<dbReference type="AlphaFoldDB" id="A0A6A4VDT0"/>
<reference evidence="4 5" key="1">
    <citation type="submission" date="2019-07" db="EMBL/GenBank/DDBJ databases">
        <title>Draft genome assembly of a fouling barnacle, Amphibalanus amphitrite (Darwin, 1854): The first reference genome for Thecostraca.</title>
        <authorList>
            <person name="Kim W."/>
        </authorList>
    </citation>
    <scope>NUCLEOTIDE SEQUENCE [LARGE SCALE GENOMIC DNA]</scope>
    <source>
        <strain evidence="4">SNU_AA5</strain>
        <tissue evidence="4">Soma without cirri and trophi</tissue>
    </source>
</reference>
<evidence type="ECO:0000313" key="4">
    <source>
        <dbReference type="EMBL" id="KAF0287751.1"/>
    </source>
</evidence>
<dbReference type="InterPro" id="IPR023394">
    <property type="entry name" value="Sec7_C_sf"/>
</dbReference>
<proteinExistence type="predicted"/>
<dbReference type="InterPro" id="IPR041681">
    <property type="entry name" value="PH_9"/>
</dbReference>
<dbReference type="SMART" id="SM00233">
    <property type="entry name" value="PH"/>
    <property type="match status" value="1"/>
</dbReference>
<dbReference type="SUPFAM" id="SSF50156">
    <property type="entry name" value="PDZ domain-like"/>
    <property type="match status" value="1"/>
</dbReference>
<dbReference type="PROSITE" id="PS50106">
    <property type="entry name" value="PDZ"/>
    <property type="match status" value="1"/>
</dbReference>
<accession>A0A6A4VDT0</accession>
<evidence type="ECO:0000313" key="5">
    <source>
        <dbReference type="Proteomes" id="UP000440578"/>
    </source>
</evidence>
<dbReference type="InterPro" id="IPR011993">
    <property type="entry name" value="PH-like_dom_sf"/>
</dbReference>
<comment type="caution">
    <text evidence="4">The sequence shown here is derived from an EMBL/GenBank/DDBJ whole genome shotgun (WGS) entry which is preliminary data.</text>
</comment>
<dbReference type="OrthoDB" id="2157641at2759"/>
<dbReference type="InterPro" id="IPR001849">
    <property type="entry name" value="PH_domain"/>
</dbReference>
<dbReference type="PANTHER" id="PTHR10663:SF376">
    <property type="entry name" value="PH AND SEC7 DOMAIN-CONTAINING PROTEIN"/>
    <property type="match status" value="1"/>
</dbReference>
<feature type="domain" description="PDZ" evidence="2">
    <location>
        <begin position="7"/>
        <end position="90"/>
    </location>
</feature>
<dbReference type="Gene3D" id="2.30.42.10">
    <property type="match status" value="1"/>
</dbReference>
<dbReference type="Gene3D" id="2.30.29.30">
    <property type="entry name" value="Pleckstrin-homology domain (PH domain)/Phosphotyrosine-binding domain (PTB)"/>
    <property type="match status" value="2"/>
</dbReference>
<dbReference type="InterPro" id="IPR001478">
    <property type="entry name" value="PDZ"/>
</dbReference>
<dbReference type="PANTHER" id="PTHR10663">
    <property type="entry name" value="GUANYL-NUCLEOTIDE EXCHANGE FACTOR"/>
    <property type="match status" value="1"/>
</dbReference>
<dbReference type="GO" id="GO:0032012">
    <property type="term" value="P:regulation of ARF protein signal transduction"/>
    <property type="evidence" value="ECO:0007669"/>
    <property type="project" value="InterPro"/>
</dbReference>
<sequence length="511" mass="56644">MAGEVRSVVLKRGPEGGFGFSILGGSGSELPPIVYDIVAGSPASNSGQLEAGDVILEVNDQEVSDLTTKEVLKCLRLSEQSVSLKLRKDDAVRQRVSQYLQSPQTLEQLRPAITQRDLAHVRESVFSLCPHNEFSRAVAEEYVKHFDFSGCSLDVALGQFLERFSLTGETQERERVLVHFSRRYMDGNPAAFNSVDACHTLTCALMLLNTDLHVQHVPRKMTCAEFVDNLSELNDGRDFPEETLRRLYQAIRARPIHYAADDEYEEMEAAPATGLPPGGGVTNPFLAAPDPDKATEYKRGYMMRKCCLDAGGKRTALGRRSWQMFHCTLRDLVLYLHKDESGSRRAAAFEHLHNAIRVHHALASKCVHTAAVCFRVHHALASKCVHTAAVCFRVHHALASKCVHTAAVCFRVHHALASKAEDYVKKQHVFKLQTADQAEYLLQTSDAKELQSWVDTVNFVAASLSSPPLPGAVGSQRRFQRPLLPSGVTSRSLHYQPVQCHGPAVRTRTAL</sequence>
<organism evidence="4 5">
    <name type="scientific">Amphibalanus amphitrite</name>
    <name type="common">Striped barnacle</name>
    <name type="synonym">Balanus amphitrite</name>
    <dbReference type="NCBI Taxonomy" id="1232801"/>
    <lineage>
        <taxon>Eukaryota</taxon>
        <taxon>Metazoa</taxon>
        <taxon>Ecdysozoa</taxon>
        <taxon>Arthropoda</taxon>
        <taxon>Crustacea</taxon>
        <taxon>Multicrustacea</taxon>
        <taxon>Cirripedia</taxon>
        <taxon>Thoracica</taxon>
        <taxon>Thoracicalcarea</taxon>
        <taxon>Balanomorpha</taxon>
        <taxon>Balanoidea</taxon>
        <taxon>Balanidae</taxon>
        <taxon>Amphibalaninae</taxon>
        <taxon>Amphibalanus</taxon>
    </lineage>
</organism>
<feature type="domain" description="PH" evidence="1">
    <location>
        <begin position="295"/>
        <end position="462"/>
    </location>
</feature>
<dbReference type="Pfam" id="PF01369">
    <property type="entry name" value="Sec7"/>
    <property type="match status" value="1"/>
</dbReference>
<evidence type="ECO:0000259" key="3">
    <source>
        <dbReference type="PROSITE" id="PS50190"/>
    </source>
</evidence>
<dbReference type="Proteomes" id="UP000440578">
    <property type="component" value="Unassembled WGS sequence"/>
</dbReference>
<dbReference type="Pfam" id="PF00595">
    <property type="entry name" value="PDZ"/>
    <property type="match status" value="1"/>
</dbReference>
<dbReference type="CDD" id="cd00136">
    <property type="entry name" value="PDZ_canonical"/>
    <property type="match status" value="1"/>
</dbReference>
<gene>
    <name evidence="4" type="primary">Psd4</name>
    <name evidence="4" type="ORF">FJT64_013868</name>
</gene>
<dbReference type="SUPFAM" id="SSF48425">
    <property type="entry name" value="Sec7 domain"/>
    <property type="match status" value="1"/>
</dbReference>
<dbReference type="EMBL" id="VIIS01002170">
    <property type="protein sequence ID" value="KAF0287751.1"/>
    <property type="molecule type" value="Genomic_DNA"/>
</dbReference>
<dbReference type="Pfam" id="PF15410">
    <property type="entry name" value="PH_9"/>
    <property type="match status" value="2"/>
</dbReference>
<dbReference type="InterPro" id="IPR035999">
    <property type="entry name" value="Sec7_dom_sf"/>
</dbReference>
<dbReference type="GO" id="GO:0005085">
    <property type="term" value="F:guanyl-nucleotide exchange factor activity"/>
    <property type="evidence" value="ECO:0007669"/>
    <property type="project" value="InterPro"/>
</dbReference>
<dbReference type="SMART" id="SM00222">
    <property type="entry name" value="Sec7"/>
    <property type="match status" value="1"/>
</dbReference>
<dbReference type="SUPFAM" id="SSF50729">
    <property type="entry name" value="PH domain-like"/>
    <property type="match status" value="2"/>
</dbReference>